<feature type="compositionally biased region" description="Acidic residues" evidence="1">
    <location>
        <begin position="15"/>
        <end position="44"/>
    </location>
</feature>
<feature type="compositionally biased region" description="Polar residues" evidence="1">
    <location>
        <begin position="65"/>
        <end position="74"/>
    </location>
</feature>
<gene>
    <name evidence="3" type="ORF">O9K51_07957</name>
</gene>
<keyword evidence="4" id="KW-1185">Reference proteome</keyword>
<feature type="region of interest" description="Disordered" evidence="1">
    <location>
        <begin position="1"/>
        <end position="98"/>
    </location>
</feature>
<evidence type="ECO:0000256" key="1">
    <source>
        <dbReference type="SAM" id="MobiDB-lite"/>
    </source>
</evidence>
<proteinExistence type="predicted"/>
<keyword evidence="2" id="KW-0812">Transmembrane</keyword>
<evidence type="ECO:0000256" key="2">
    <source>
        <dbReference type="SAM" id="Phobius"/>
    </source>
</evidence>
<feature type="transmembrane region" description="Helical" evidence="2">
    <location>
        <begin position="108"/>
        <end position="129"/>
    </location>
</feature>
<organism evidence="3 4">
    <name type="scientific">Purpureocillium lavendulum</name>
    <dbReference type="NCBI Taxonomy" id="1247861"/>
    <lineage>
        <taxon>Eukaryota</taxon>
        <taxon>Fungi</taxon>
        <taxon>Dikarya</taxon>
        <taxon>Ascomycota</taxon>
        <taxon>Pezizomycotina</taxon>
        <taxon>Sordariomycetes</taxon>
        <taxon>Hypocreomycetidae</taxon>
        <taxon>Hypocreales</taxon>
        <taxon>Ophiocordycipitaceae</taxon>
        <taxon>Purpureocillium</taxon>
    </lineage>
</organism>
<dbReference type="EMBL" id="JAQHRD010000006">
    <property type="protein sequence ID" value="KAJ6440066.1"/>
    <property type="molecule type" value="Genomic_DNA"/>
</dbReference>
<keyword evidence="2" id="KW-0472">Membrane</keyword>
<name>A0AB34FNW2_9HYPO</name>
<evidence type="ECO:0000313" key="3">
    <source>
        <dbReference type="EMBL" id="KAJ6440066.1"/>
    </source>
</evidence>
<comment type="caution">
    <text evidence="3">The sequence shown here is derived from an EMBL/GenBank/DDBJ whole genome shotgun (WGS) entry which is preliminary data.</text>
</comment>
<dbReference type="AlphaFoldDB" id="A0AB34FNW2"/>
<keyword evidence="2" id="KW-1133">Transmembrane helix</keyword>
<reference evidence="3" key="1">
    <citation type="submission" date="2023-01" db="EMBL/GenBank/DDBJ databases">
        <title>The growth and conidiation of Purpureocillium lavendulum are regulated by nitrogen source and histone H3K14 acetylation.</title>
        <authorList>
            <person name="Tang P."/>
            <person name="Han J."/>
            <person name="Zhang C."/>
            <person name="Tang P."/>
            <person name="Qi F."/>
            <person name="Zhang K."/>
            <person name="Liang L."/>
        </authorList>
    </citation>
    <scope>NUCLEOTIDE SEQUENCE</scope>
    <source>
        <strain evidence="3">YMF1.00683</strain>
    </source>
</reference>
<dbReference type="Proteomes" id="UP001163105">
    <property type="component" value="Unassembled WGS sequence"/>
</dbReference>
<sequence length="147" mass="15464">MSADDDHSASPVDTPEAEAEPMVDDDMDGGDDGDDASSPTDEEPSYDRAPSARPSMPGWGALTTWVRQQATSVPWSAPTGGGRDEPQSPRHAGGTLGSSNLYAQASPVGFAAMNIAIVAGFAFISLWLLESIVVQSVLGAGRMYWYE</sequence>
<evidence type="ECO:0000313" key="4">
    <source>
        <dbReference type="Proteomes" id="UP001163105"/>
    </source>
</evidence>
<accession>A0AB34FNW2</accession>
<protein>
    <submittedName>
        <fullName evidence="3">Uncharacterized protein</fullName>
    </submittedName>
</protein>